<keyword evidence="1" id="KW-0472">Membrane</keyword>
<organism evidence="2 3">
    <name type="scientific">Vibrio nigripulchritudo SOn1</name>
    <dbReference type="NCBI Taxonomy" id="1238450"/>
    <lineage>
        <taxon>Bacteria</taxon>
        <taxon>Pseudomonadati</taxon>
        <taxon>Pseudomonadota</taxon>
        <taxon>Gammaproteobacteria</taxon>
        <taxon>Vibrionales</taxon>
        <taxon>Vibrionaceae</taxon>
        <taxon>Vibrio</taxon>
    </lineage>
</organism>
<accession>A0AAV2VUL0</accession>
<evidence type="ECO:0000313" key="3">
    <source>
        <dbReference type="Proteomes" id="UP000018211"/>
    </source>
</evidence>
<dbReference type="Proteomes" id="UP000018211">
    <property type="component" value="Unassembled WGS sequence"/>
</dbReference>
<evidence type="ECO:0000256" key="1">
    <source>
        <dbReference type="SAM" id="Phobius"/>
    </source>
</evidence>
<keyword evidence="1" id="KW-0812">Transmembrane</keyword>
<sequence length="130" mass="14824">MFKKVDVPSMTSAGLKVGDSVIDIEKIEELYVKDYTTSDKMKRALLIAFVFSFVGLLVHPLYAGLPIFLLVFWYTYAKSPVYELRAIVKSGNPETQDLDTGLHKTICREDYILVIEKFHAIKAYNEMTAH</sequence>
<feature type="transmembrane region" description="Helical" evidence="1">
    <location>
        <begin position="45"/>
        <end position="74"/>
    </location>
</feature>
<protein>
    <submittedName>
        <fullName evidence="2">Uncharacterized protein</fullName>
    </submittedName>
</protein>
<dbReference type="EMBL" id="CAOF01000137">
    <property type="protein sequence ID" value="CCO48163.1"/>
    <property type="molecule type" value="Genomic_DNA"/>
</dbReference>
<dbReference type="RefSeq" id="WP_022560856.1">
    <property type="nucleotide sequence ID" value="NZ_LK391965.1"/>
</dbReference>
<gene>
    <name evidence="2" type="ORF">VIBNISOn1_450127</name>
</gene>
<dbReference type="AlphaFoldDB" id="A0AAV2VUL0"/>
<name>A0AAV2VUL0_9VIBR</name>
<comment type="caution">
    <text evidence="2">The sequence shown here is derived from an EMBL/GenBank/DDBJ whole genome shotgun (WGS) entry which is preliminary data.</text>
</comment>
<keyword evidence="1" id="KW-1133">Transmembrane helix</keyword>
<evidence type="ECO:0000313" key="2">
    <source>
        <dbReference type="EMBL" id="CCO48163.1"/>
    </source>
</evidence>
<proteinExistence type="predicted"/>
<reference evidence="2 3" key="1">
    <citation type="journal article" date="2013" name="ISME J.">
        <title>Comparative genomics of pathogenic lineages of Vibrio nigripulchritudo identifies virulence-associated traits.</title>
        <authorList>
            <person name="Goudenege D."/>
            <person name="Labreuche Y."/>
            <person name="Krin E."/>
            <person name="Ansquer D."/>
            <person name="Mangenot S."/>
            <person name="Calteau A."/>
            <person name="Medigue C."/>
            <person name="Mazel D."/>
            <person name="Polz M.F."/>
            <person name="Le Roux F."/>
        </authorList>
    </citation>
    <scope>NUCLEOTIDE SEQUENCE [LARGE SCALE GENOMIC DNA]</scope>
    <source>
        <strain evidence="2 3">SOn1</strain>
    </source>
</reference>